<sequence length="290" mass="33628">MRAAYFTDFIDSLEIEQKRLEKVKKASGTDHLVAVMSGTYLQNGQPARENMASRMEKARQVGVEQILELPLYTCLSSVGIYGYSASNLLTNAEDIDLLVLETIDASYEQLLEITYLLIRNEKDFQKQLTAYKKSGMTFYQAQAKAIGDRVEGGEQIMLHPRNVLAVECIKSLKYMYSSVKTVCIPEISEFWKEQGWDEEWTEKLRERIMQPEQVLSDTYGGYERRSQTMLAKREEYADFDQFAALIAAETHELVEIRKYFLRLILKIRKLDVIHWQLRDFSAGAQWTKLK</sequence>
<dbReference type="Pfam" id="PF05636">
    <property type="entry name" value="HIGH_NTase1"/>
    <property type="match status" value="1"/>
</dbReference>
<proteinExistence type="predicted"/>
<accession>A0A2V1JUN1</accession>
<evidence type="ECO:0000313" key="3">
    <source>
        <dbReference type="Proteomes" id="UP000245288"/>
    </source>
</evidence>
<gene>
    <name evidence="2" type="ORF">LG34_11380</name>
</gene>
<evidence type="ECO:0000313" key="2">
    <source>
        <dbReference type="EMBL" id="PWE86178.1"/>
    </source>
</evidence>
<keyword evidence="1" id="KW-0819">tRNA processing</keyword>
<organism evidence="2 3">
    <name type="scientific">Eubacterium ramulus</name>
    <dbReference type="NCBI Taxonomy" id="39490"/>
    <lineage>
        <taxon>Bacteria</taxon>
        <taxon>Bacillati</taxon>
        <taxon>Bacillota</taxon>
        <taxon>Clostridia</taxon>
        <taxon>Eubacteriales</taxon>
        <taxon>Eubacteriaceae</taxon>
        <taxon>Eubacterium</taxon>
    </lineage>
</organism>
<protein>
    <submittedName>
        <fullName evidence="2">Uncharacterized protein</fullName>
    </submittedName>
</protein>
<comment type="caution">
    <text evidence="2">The sequence shown here is derived from an EMBL/GenBank/DDBJ whole genome shotgun (WGS) entry which is preliminary data.</text>
</comment>
<dbReference type="RefSeq" id="WP_181369350.1">
    <property type="nucleotide sequence ID" value="NZ_JRFU01000122.1"/>
</dbReference>
<dbReference type="Gene3D" id="3.40.50.620">
    <property type="entry name" value="HUPs"/>
    <property type="match status" value="1"/>
</dbReference>
<dbReference type="InterPro" id="IPR008513">
    <property type="entry name" value="tRNA(Met)_cyd_acetate_ligase"/>
</dbReference>
<reference evidence="2 3" key="1">
    <citation type="submission" date="2014-09" db="EMBL/GenBank/DDBJ databases">
        <title>Butyrate-producing bacteria isolated from human gut.</title>
        <authorList>
            <person name="Zhang Q."/>
            <person name="Zhao L."/>
        </authorList>
    </citation>
    <scope>NUCLEOTIDE SEQUENCE [LARGE SCALE GENOMIC DNA]</scope>
    <source>
        <strain evidence="2 3">21</strain>
    </source>
</reference>
<name>A0A2V1JUN1_EUBRA</name>
<evidence type="ECO:0000256" key="1">
    <source>
        <dbReference type="ARBA" id="ARBA00022694"/>
    </source>
</evidence>
<dbReference type="Proteomes" id="UP000245288">
    <property type="component" value="Unassembled WGS sequence"/>
</dbReference>
<dbReference type="InterPro" id="IPR014729">
    <property type="entry name" value="Rossmann-like_a/b/a_fold"/>
</dbReference>
<dbReference type="PANTHER" id="PTHR37825:SF1">
    <property type="entry name" value="TRNA(MET) CYTIDINE ACETATE LIGASE"/>
    <property type="match status" value="1"/>
</dbReference>
<dbReference type="EMBL" id="JRFU01000122">
    <property type="protein sequence ID" value="PWE86178.1"/>
    <property type="molecule type" value="Genomic_DNA"/>
</dbReference>
<keyword evidence="3" id="KW-1185">Reference proteome</keyword>
<dbReference type="PANTHER" id="PTHR37825">
    <property type="entry name" value="TRNA(MET) CYTIDINE ACETATE LIGASE"/>
    <property type="match status" value="1"/>
</dbReference>
<dbReference type="GO" id="GO:0008033">
    <property type="term" value="P:tRNA processing"/>
    <property type="evidence" value="ECO:0007669"/>
    <property type="project" value="UniProtKB-KW"/>
</dbReference>
<dbReference type="AlphaFoldDB" id="A0A2V1JUN1"/>